<dbReference type="RefSeq" id="WP_262400976.1">
    <property type="nucleotide sequence ID" value="NZ_JACRTB010000038.1"/>
</dbReference>
<accession>A0ABR7NMF2</accession>
<protein>
    <submittedName>
        <fullName evidence="2">Branched-chain amino acid ABC transporter permease</fullName>
    </submittedName>
</protein>
<keyword evidence="3" id="KW-1185">Reference proteome</keyword>
<dbReference type="EMBL" id="JACRTB010000038">
    <property type="protein sequence ID" value="MBC8577586.1"/>
    <property type="molecule type" value="Genomic_DNA"/>
</dbReference>
<evidence type="ECO:0000256" key="1">
    <source>
        <dbReference type="SAM" id="Phobius"/>
    </source>
</evidence>
<name>A0ABR7NMF2_9FIRM</name>
<organism evidence="2 3">
    <name type="scientific">Yanshouia hominis</name>
    <dbReference type="NCBI Taxonomy" id="2763673"/>
    <lineage>
        <taxon>Bacteria</taxon>
        <taxon>Bacillati</taxon>
        <taxon>Bacillota</taxon>
        <taxon>Clostridia</taxon>
        <taxon>Eubacteriales</taxon>
        <taxon>Oscillospiraceae</taxon>
        <taxon>Yanshouia</taxon>
    </lineage>
</organism>
<keyword evidence="1" id="KW-1133">Transmembrane helix</keyword>
<proteinExistence type="predicted"/>
<evidence type="ECO:0000313" key="3">
    <source>
        <dbReference type="Proteomes" id="UP000658131"/>
    </source>
</evidence>
<keyword evidence="1" id="KW-0812">Transmembrane</keyword>
<feature type="transmembrane region" description="Helical" evidence="1">
    <location>
        <begin position="6"/>
        <end position="25"/>
    </location>
</feature>
<gene>
    <name evidence="2" type="ORF">H8717_14390</name>
</gene>
<keyword evidence="1" id="KW-0472">Membrane</keyword>
<dbReference type="Proteomes" id="UP000658131">
    <property type="component" value="Unassembled WGS sequence"/>
</dbReference>
<sequence length="89" mass="9801">MYVDASAIVTAGAVLAAVIAFLSNYNKAHKWILKQEQQDSDIAAIKEEQTLMTYGLLACLKGLKEQGCNGPVTDAINRIEKHMNRKAHE</sequence>
<reference evidence="2 3" key="1">
    <citation type="submission" date="2020-08" db="EMBL/GenBank/DDBJ databases">
        <title>Genome public.</title>
        <authorList>
            <person name="Liu C."/>
            <person name="Sun Q."/>
        </authorList>
    </citation>
    <scope>NUCLEOTIDE SEQUENCE [LARGE SCALE GENOMIC DNA]</scope>
    <source>
        <strain evidence="2 3">BX1</strain>
    </source>
</reference>
<comment type="caution">
    <text evidence="2">The sequence shown here is derived from an EMBL/GenBank/DDBJ whole genome shotgun (WGS) entry which is preliminary data.</text>
</comment>
<evidence type="ECO:0000313" key="2">
    <source>
        <dbReference type="EMBL" id="MBC8577586.1"/>
    </source>
</evidence>